<accession>A0A2P6QK35</accession>
<feature type="domain" description="Trichome birefringence-like N-terminal" evidence="1">
    <location>
        <begin position="16"/>
        <end position="62"/>
    </location>
</feature>
<dbReference type="EMBL" id="PDCK01000043">
    <property type="protein sequence ID" value="PRQ34541.1"/>
    <property type="molecule type" value="Genomic_DNA"/>
</dbReference>
<proteinExistence type="predicted"/>
<dbReference type="Pfam" id="PF14416">
    <property type="entry name" value="PMR5N"/>
    <property type="match status" value="1"/>
</dbReference>
<organism evidence="2 3">
    <name type="scientific">Rosa chinensis</name>
    <name type="common">China rose</name>
    <dbReference type="NCBI Taxonomy" id="74649"/>
    <lineage>
        <taxon>Eukaryota</taxon>
        <taxon>Viridiplantae</taxon>
        <taxon>Streptophyta</taxon>
        <taxon>Embryophyta</taxon>
        <taxon>Tracheophyta</taxon>
        <taxon>Spermatophyta</taxon>
        <taxon>Magnoliopsida</taxon>
        <taxon>eudicotyledons</taxon>
        <taxon>Gunneridae</taxon>
        <taxon>Pentapetalae</taxon>
        <taxon>rosids</taxon>
        <taxon>fabids</taxon>
        <taxon>Rosales</taxon>
        <taxon>Rosaceae</taxon>
        <taxon>Rosoideae</taxon>
        <taxon>Rosoideae incertae sedis</taxon>
        <taxon>Rosa</taxon>
    </lineage>
</organism>
<keyword evidence="3" id="KW-1185">Reference proteome</keyword>
<evidence type="ECO:0000313" key="2">
    <source>
        <dbReference type="EMBL" id="PRQ34541.1"/>
    </source>
</evidence>
<dbReference type="Gramene" id="PRQ34541">
    <property type="protein sequence ID" value="PRQ34541"/>
    <property type="gene ID" value="RchiOBHm_Chr5g0070131"/>
</dbReference>
<dbReference type="STRING" id="74649.A0A2P6QK35"/>
<gene>
    <name evidence="2" type="ORF">RchiOBHm_Chr5g0070131</name>
</gene>
<name>A0A2P6QK35_ROSCH</name>
<evidence type="ECO:0000313" key="3">
    <source>
        <dbReference type="Proteomes" id="UP000238479"/>
    </source>
</evidence>
<reference evidence="2 3" key="1">
    <citation type="journal article" date="2018" name="Nat. Genet.">
        <title>The Rosa genome provides new insights in the design of modern roses.</title>
        <authorList>
            <person name="Bendahmane M."/>
        </authorList>
    </citation>
    <scope>NUCLEOTIDE SEQUENCE [LARGE SCALE GENOMIC DNA]</scope>
    <source>
        <strain evidence="3">cv. Old Blush</strain>
    </source>
</reference>
<evidence type="ECO:0000259" key="1">
    <source>
        <dbReference type="Pfam" id="PF14416"/>
    </source>
</evidence>
<protein>
    <submittedName>
        <fullName evidence="2">Putative PMR5 domain, trichome birefringence-like family</fullName>
    </submittedName>
</protein>
<comment type="caution">
    <text evidence="2">The sequence shown here is derived from an EMBL/GenBank/DDBJ whole genome shotgun (WGS) entry which is preliminary data.</text>
</comment>
<dbReference type="Proteomes" id="UP000238479">
    <property type="component" value="Chromosome 5"/>
</dbReference>
<dbReference type="InterPro" id="IPR025846">
    <property type="entry name" value="TBL_N"/>
</dbReference>
<sequence>MNEEDDMEEIELPPKVCDLFNGDWVFNPVSHPLYKEDQCEFLTTQVTCMRNGRRNSMCQHWR</sequence>
<dbReference type="AlphaFoldDB" id="A0A2P6QK35"/>